<feature type="compositionally biased region" description="Acidic residues" evidence="1">
    <location>
        <begin position="123"/>
        <end position="137"/>
    </location>
</feature>
<evidence type="ECO:0000313" key="3">
    <source>
        <dbReference type="EMBL" id="KPJ07617.1"/>
    </source>
</evidence>
<dbReference type="STRING" id="76193.A0A194QQ45"/>
<dbReference type="InterPro" id="IPR039905">
    <property type="entry name" value="CD2BP2/Lin1"/>
</dbReference>
<dbReference type="EMBL" id="KQ461181">
    <property type="protein sequence ID" value="KPJ07617.1"/>
    <property type="molecule type" value="Genomic_DNA"/>
</dbReference>
<keyword evidence="4" id="KW-1185">Reference proteome</keyword>
<reference evidence="3 4" key="1">
    <citation type="journal article" date="2015" name="Nat. Commun.">
        <title>Outbred genome sequencing and CRISPR/Cas9 gene editing in butterflies.</title>
        <authorList>
            <person name="Li X."/>
            <person name="Fan D."/>
            <person name="Zhang W."/>
            <person name="Liu G."/>
            <person name="Zhang L."/>
            <person name="Zhao L."/>
            <person name="Fang X."/>
            <person name="Chen L."/>
            <person name="Dong Y."/>
            <person name="Chen Y."/>
            <person name="Ding Y."/>
            <person name="Zhao R."/>
            <person name="Feng M."/>
            <person name="Zhu Y."/>
            <person name="Feng Y."/>
            <person name="Jiang X."/>
            <person name="Zhu D."/>
            <person name="Xiang H."/>
            <person name="Feng X."/>
            <person name="Li S."/>
            <person name="Wang J."/>
            <person name="Zhang G."/>
            <person name="Kronforst M.R."/>
            <person name="Wang W."/>
        </authorList>
    </citation>
    <scope>NUCLEOTIDE SEQUENCE [LARGE SCALE GENOMIC DNA]</scope>
    <source>
        <strain evidence="3">Ya'a_city_454_Pm</strain>
        <tissue evidence="3">Whole body</tissue>
    </source>
</reference>
<accession>A0A194QQ45</accession>
<dbReference type="SMART" id="SM00444">
    <property type="entry name" value="GYF"/>
    <property type="match status" value="1"/>
</dbReference>
<dbReference type="InterPro" id="IPR035445">
    <property type="entry name" value="GYF-like_dom_sf"/>
</dbReference>
<dbReference type="GO" id="GO:0005682">
    <property type="term" value="C:U5 snRNP"/>
    <property type="evidence" value="ECO:0007669"/>
    <property type="project" value="InterPro"/>
</dbReference>
<dbReference type="KEGG" id="pmac:106718715"/>
<dbReference type="FunCoup" id="A0A194QQ45">
    <property type="interactions" value="1548"/>
</dbReference>
<dbReference type="InterPro" id="IPR003169">
    <property type="entry name" value="GYF"/>
</dbReference>
<dbReference type="Proteomes" id="UP000053240">
    <property type="component" value="Unassembled WGS sequence"/>
</dbReference>
<dbReference type="FunFam" id="3.30.1490.40:FF:000005">
    <property type="entry name" value="CD2 antigen cytoplasmic tail-binding protein 2"/>
    <property type="match status" value="1"/>
</dbReference>
<sequence length="329" mass="37890">MAAKRSASVAFDTEEPTHTVRDGKKHSLDSDEEDSGAEEERKNVLNADDIEGEEEGVAGLEGEITITPFNMKEELEEGHFDTAGHYHWKKEKEVRDGWLDNIDWIKVKGRPEDKYKVHKDGDNLYDDSDSDDGEPEEKFDIINNYKEILQHMKPKETIAKSIQRLGASSKISSAERWKRKKAGIVDEGSQTVTRITELANQILTKTGNMDIYQESFEKISSIINKDSKKKDDSELDMYADDFDQKEKESMTSKSAPLENNEDSDGPEEVKWEFKWKQDDDDAEISGPHSTEQMQKWSSEGYFKTGVWVRRHGKDSQFYSSNRMDFELYM</sequence>
<feature type="region of interest" description="Disordered" evidence="1">
    <location>
        <begin position="276"/>
        <end position="295"/>
    </location>
</feature>
<feature type="region of interest" description="Disordered" evidence="1">
    <location>
        <begin position="1"/>
        <end position="64"/>
    </location>
</feature>
<organism evidence="3 4">
    <name type="scientific">Papilio machaon</name>
    <name type="common">Old World swallowtail butterfly</name>
    <dbReference type="NCBI Taxonomy" id="76193"/>
    <lineage>
        <taxon>Eukaryota</taxon>
        <taxon>Metazoa</taxon>
        <taxon>Ecdysozoa</taxon>
        <taxon>Arthropoda</taxon>
        <taxon>Hexapoda</taxon>
        <taxon>Insecta</taxon>
        <taxon>Pterygota</taxon>
        <taxon>Neoptera</taxon>
        <taxon>Endopterygota</taxon>
        <taxon>Lepidoptera</taxon>
        <taxon>Glossata</taxon>
        <taxon>Ditrysia</taxon>
        <taxon>Papilionoidea</taxon>
        <taxon>Papilionidae</taxon>
        <taxon>Papilioninae</taxon>
        <taxon>Papilio</taxon>
    </lineage>
</organism>
<feature type="compositionally biased region" description="Basic and acidic residues" evidence="1">
    <location>
        <begin position="15"/>
        <end position="29"/>
    </location>
</feature>
<protein>
    <submittedName>
        <fullName evidence="3">LIN1-like protein</fullName>
    </submittedName>
</protein>
<dbReference type="PROSITE" id="PS50829">
    <property type="entry name" value="GYF"/>
    <property type="match status" value="1"/>
</dbReference>
<dbReference type="PANTHER" id="PTHR13138">
    <property type="entry name" value="PROTEIN LIN1"/>
    <property type="match status" value="1"/>
</dbReference>
<evidence type="ECO:0000259" key="2">
    <source>
        <dbReference type="PROSITE" id="PS50829"/>
    </source>
</evidence>
<feature type="region of interest" description="Disordered" evidence="1">
    <location>
        <begin position="114"/>
        <end position="137"/>
    </location>
</feature>
<dbReference type="SUPFAM" id="SSF55277">
    <property type="entry name" value="GYF domain"/>
    <property type="match status" value="1"/>
</dbReference>
<dbReference type="OrthoDB" id="331341at2759"/>
<dbReference type="PANTHER" id="PTHR13138:SF3">
    <property type="entry name" value="CD2 ANTIGEN CYTOPLASMIC TAIL-BINDING PROTEIN 2"/>
    <property type="match status" value="1"/>
</dbReference>
<dbReference type="Pfam" id="PF02213">
    <property type="entry name" value="GYF"/>
    <property type="match status" value="1"/>
</dbReference>
<gene>
    <name evidence="3" type="ORF">RR48_11173</name>
</gene>
<feature type="domain" description="GYF" evidence="2">
    <location>
        <begin position="268"/>
        <end position="326"/>
    </location>
</feature>
<feature type="region of interest" description="Disordered" evidence="1">
    <location>
        <begin position="230"/>
        <end position="268"/>
    </location>
</feature>
<dbReference type="Gene3D" id="3.30.1490.40">
    <property type="match status" value="1"/>
</dbReference>
<evidence type="ECO:0000313" key="4">
    <source>
        <dbReference type="Proteomes" id="UP000053240"/>
    </source>
</evidence>
<evidence type="ECO:0000256" key="1">
    <source>
        <dbReference type="SAM" id="MobiDB-lite"/>
    </source>
</evidence>
<name>A0A194QQ45_PAPMA</name>
<dbReference type="AlphaFoldDB" id="A0A194QQ45"/>
<dbReference type="InParanoid" id="A0A194QQ45"/>
<proteinExistence type="predicted"/>